<evidence type="ECO:0000313" key="2">
    <source>
        <dbReference type="Proteomes" id="UP000712281"/>
    </source>
</evidence>
<organism evidence="1 2">
    <name type="scientific">Brassica cretica</name>
    <name type="common">Mustard</name>
    <dbReference type="NCBI Taxonomy" id="69181"/>
    <lineage>
        <taxon>Eukaryota</taxon>
        <taxon>Viridiplantae</taxon>
        <taxon>Streptophyta</taxon>
        <taxon>Embryophyta</taxon>
        <taxon>Tracheophyta</taxon>
        <taxon>Spermatophyta</taxon>
        <taxon>Magnoliopsida</taxon>
        <taxon>eudicotyledons</taxon>
        <taxon>Gunneridae</taxon>
        <taxon>Pentapetalae</taxon>
        <taxon>rosids</taxon>
        <taxon>malvids</taxon>
        <taxon>Brassicales</taxon>
        <taxon>Brassicaceae</taxon>
        <taxon>Brassiceae</taxon>
        <taxon>Brassica</taxon>
    </lineage>
</organism>
<dbReference type="EMBL" id="QGKW02001660">
    <property type="protein sequence ID" value="KAF2581638.1"/>
    <property type="molecule type" value="Genomic_DNA"/>
</dbReference>
<proteinExistence type="predicted"/>
<protein>
    <submittedName>
        <fullName evidence="1">Uncharacterized protein</fullName>
    </submittedName>
</protein>
<sequence>MKRRGPSGTGSFETEFFAEYLPLGSVLCPSFSYSSPMISNSVWLVVVVRFCTSDCCGKGGGDGGDDGCIRISPPRTASSVSPANELLRLFNADI</sequence>
<comment type="caution">
    <text evidence="1">The sequence shown here is derived from an EMBL/GenBank/DDBJ whole genome shotgun (WGS) entry which is preliminary data.</text>
</comment>
<reference evidence="1" key="1">
    <citation type="submission" date="2019-12" db="EMBL/GenBank/DDBJ databases">
        <title>Genome sequencing and annotation of Brassica cretica.</title>
        <authorList>
            <person name="Studholme D.J."/>
            <person name="Sarris P.F."/>
        </authorList>
    </citation>
    <scope>NUCLEOTIDE SEQUENCE</scope>
    <source>
        <strain evidence="1">PFS-001/15</strain>
        <tissue evidence="1">Leaf</tissue>
    </source>
</reference>
<gene>
    <name evidence="1" type="ORF">F2Q68_00002715</name>
</gene>
<evidence type="ECO:0000313" key="1">
    <source>
        <dbReference type="EMBL" id="KAF2581638.1"/>
    </source>
</evidence>
<name>A0A8S9JI56_BRACR</name>
<dbReference type="AlphaFoldDB" id="A0A8S9JI56"/>
<dbReference type="Proteomes" id="UP000712281">
    <property type="component" value="Unassembled WGS sequence"/>
</dbReference>
<accession>A0A8S9JI56</accession>